<evidence type="ECO:0000313" key="1">
    <source>
        <dbReference type="EMBL" id="KAJ8723417.1"/>
    </source>
</evidence>
<protein>
    <submittedName>
        <fullName evidence="1">Uncharacterized protein</fullName>
    </submittedName>
</protein>
<evidence type="ECO:0000313" key="2">
    <source>
        <dbReference type="Proteomes" id="UP001231649"/>
    </source>
</evidence>
<gene>
    <name evidence="1" type="ORF">PYW08_003329</name>
</gene>
<sequence>MSTSLRIITTLTLVLNLLFQSSTCGDLRYLSVNATRRVRGGIPVNLGELPYQIAFKARHDKDPKRFYTFCGGAIIGKIKILSAVHCFVGETTRFCQRHHKYVRSLQDKYAVAGTIKNVVYFEEEEYEQWRAIRSVTYPKNYKFPDNDLAVVIVTDPFKFNDFVKPIKIDEIHRDYDGISLVSGYGEISNTIGSDRLLKANLVLFPYDYCSKLNPRKEMAKLICTSLIGADIGRGDSGGPLIYAQHVSDMRKNDRRILIGIASGTIGDRNSVFIRLSSYQGGLVGVKNAVCRGLVRKPDHADRWNTRYR</sequence>
<proteinExistence type="predicted"/>
<comment type="caution">
    <text evidence="1">The sequence shown here is derived from an EMBL/GenBank/DDBJ whole genome shotgun (WGS) entry which is preliminary data.</text>
</comment>
<dbReference type="EMBL" id="CM056790">
    <property type="protein sequence ID" value="KAJ8723417.1"/>
    <property type="molecule type" value="Genomic_DNA"/>
</dbReference>
<reference evidence="1" key="1">
    <citation type="submission" date="2023-03" db="EMBL/GenBank/DDBJ databases">
        <title>Chromosome-level genomes of two armyworms, Mythimna separata and Mythimna loreyi, provide insights into the biosynthesis and reception of sex pheromones.</title>
        <authorList>
            <person name="Zhao H."/>
        </authorList>
    </citation>
    <scope>NUCLEOTIDE SEQUENCE</scope>
    <source>
        <strain evidence="1">BeijingLab</strain>
    </source>
</reference>
<keyword evidence="2" id="KW-1185">Reference proteome</keyword>
<organism evidence="1 2">
    <name type="scientific">Mythimna loreyi</name>
    <dbReference type="NCBI Taxonomy" id="667449"/>
    <lineage>
        <taxon>Eukaryota</taxon>
        <taxon>Metazoa</taxon>
        <taxon>Ecdysozoa</taxon>
        <taxon>Arthropoda</taxon>
        <taxon>Hexapoda</taxon>
        <taxon>Insecta</taxon>
        <taxon>Pterygota</taxon>
        <taxon>Neoptera</taxon>
        <taxon>Endopterygota</taxon>
        <taxon>Lepidoptera</taxon>
        <taxon>Glossata</taxon>
        <taxon>Ditrysia</taxon>
        <taxon>Noctuoidea</taxon>
        <taxon>Noctuidae</taxon>
        <taxon>Noctuinae</taxon>
        <taxon>Hadenini</taxon>
        <taxon>Mythimna</taxon>
    </lineage>
</organism>
<dbReference type="Proteomes" id="UP001231649">
    <property type="component" value="Chromosome 14"/>
</dbReference>
<accession>A0ACC2QRY9</accession>
<name>A0ACC2QRY9_9NEOP</name>